<keyword evidence="6" id="KW-1185">Reference proteome</keyword>
<evidence type="ECO:0000313" key="5">
    <source>
        <dbReference type="EMBL" id="SPR01255.1"/>
    </source>
</evidence>
<dbReference type="InterPro" id="IPR002110">
    <property type="entry name" value="Ankyrin_rpt"/>
</dbReference>
<reference evidence="4 6" key="1">
    <citation type="submission" date="2015-02" db="EMBL/GenBank/DDBJ databases">
        <authorList>
            <person name="Chooi Y.-H."/>
        </authorList>
    </citation>
    <scope>NUCLEOTIDE SEQUENCE [LARGE SCALE GENOMIC DNA]</scope>
    <source>
        <strain evidence="4">E3</strain>
    </source>
</reference>
<dbReference type="InterPro" id="IPR050889">
    <property type="entry name" value="Dendritic_Spine_Reg/Scaffold"/>
</dbReference>
<dbReference type="EMBL" id="OVEO01000017">
    <property type="protein sequence ID" value="SPR01255.1"/>
    <property type="molecule type" value="Genomic_DNA"/>
</dbReference>
<dbReference type="Pfam" id="PF00023">
    <property type="entry name" value="Ank"/>
    <property type="match status" value="1"/>
</dbReference>
<keyword evidence="2 3" id="KW-0040">ANK repeat</keyword>
<dbReference type="PROSITE" id="PS50088">
    <property type="entry name" value="ANK_REPEAT"/>
    <property type="match status" value="2"/>
</dbReference>
<dbReference type="PROSITE" id="PS50297">
    <property type="entry name" value="ANK_REP_REGION"/>
    <property type="match status" value="2"/>
</dbReference>
<protein>
    <submittedName>
        <fullName evidence="4">Uncharacterized protein</fullName>
    </submittedName>
</protein>
<dbReference type="Proteomes" id="UP000290189">
    <property type="component" value="Unassembled WGS sequence"/>
</dbReference>
<keyword evidence="5" id="KW-0496">Mitochondrion</keyword>
<dbReference type="AlphaFoldDB" id="A0A0G4J0Y3"/>
<feature type="repeat" description="ANK" evidence="3">
    <location>
        <begin position="75"/>
        <end position="108"/>
    </location>
</feature>
<dbReference type="InterPro" id="IPR036770">
    <property type="entry name" value="Ankyrin_rpt-contain_sf"/>
</dbReference>
<reference evidence="5 7" key="2">
    <citation type="submission" date="2018-03" db="EMBL/GenBank/DDBJ databases">
        <authorList>
            <person name="Fogelqvist J."/>
        </authorList>
    </citation>
    <scope>NUCLEOTIDE SEQUENCE [LARGE SCALE GENOMIC DNA]</scope>
</reference>
<evidence type="ECO:0000256" key="2">
    <source>
        <dbReference type="ARBA" id="ARBA00023043"/>
    </source>
</evidence>
<dbReference type="EMBL" id="CDSF01000112">
    <property type="protein sequence ID" value="CEP01215.1"/>
    <property type="molecule type" value="Genomic_DNA"/>
</dbReference>
<evidence type="ECO:0000313" key="7">
    <source>
        <dbReference type="Proteomes" id="UP000290189"/>
    </source>
</evidence>
<dbReference type="STRING" id="37360.A0A0G4J0Y3"/>
<evidence type="ECO:0000313" key="6">
    <source>
        <dbReference type="Proteomes" id="UP000039324"/>
    </source>
</evidence>
<dbReference type="OrthoDB" id="20872at2759"/>
<gene>
    <name evidence="4" type="ORF">PBRA_001821</name>
    <name evidence="5" type="ORF">PLBR_LOCUS8470</name>
</gene>
<evidence type="ECO:0000313" key="4">
    <source>
        <dbReference type="EMBL" id="CEP01215.1"/>
    </source>
</evidence>
<organism evidence="4 6">
    <name type="scientific">Plasmodiophora brassicae</name>
    <name type="common">Clubroot disease agent</name>
    <dbReference type="NCBI Taxonomy" id="37360"/>
    <lineage>
        <taxon>Eukaryota</taxon>
        <taxon>Sar</taxon>
        <taxon>Rhizaria</taxon>
        <taxon>Endomyxa</taxon>
        <taxon>Phytomyxea</taxon>
        <taxon>Plasmodiophorida</taxon>
        <taxon>Plasmodiophoridae</taxon>
        <taxon>Plasmodiophora</taxon>
    </lineage>
</organism>
<dbReference type="OMA" id="WICEALP"/>
<keyword evidence="1" id="KW-0677">Repeat</keyword>
<evidence type="ECO:0000256" key="3">
    <source>
        <dbReference type="PROSITE-ProRule" id="PRU00023"/>
    </source>
</evidence>
<dbReference type="SUPFAM" id="SSF48403">
    <property type="entry name" value="Ankyrin repeat"/>
    <property type="match status" value="1"/>
</dbReference>
<dbReference type="Pfam" id="PF12796">
    <property type="entry name" value="Ank_2"/>
    <property type="match status" value="1"/>
</dbReference>
<dbReference type="Proteomes" id="UP000039324">
    <property type="component" value="Unassembled WGS sequence"/>
</dbReference>
<evidence type="ECO:0000256" key="1">
    <source>
        <dbReference type="ARBA" id="ARBA00022737"/>
    </source>
</evidence>
<dbReference type="SMART" id="SM00248">
    <property type="entry name" value="ANK"/>
    <property type="match status" value="6"/>
</dbReference>
<dbReference type="Pfam" id="PF13637">
    <property type="entry name" value="Ank_4"/>
    <property type="match status" value="1"/>
</dbReference>
<proteinExistence type="predicted"/>
<dbReference type="PANTHER" id="PTHR24166">
    <property type="entry name" value="ROLLING PEBBLES, ISOFORM B"/>
    <property type="match status" value="1"/>
</dbReference>
<sequence length="270" mass="29492">MGNTAAGRSDVDPDDAVRAAFEQGDDDRIREVVCSQRPMRDGQSYLHLAAQYDRVDTAKWLIDEQDGNPNHKDSNGVSPTHVAAREGHLPLLLYFAINADADLFAVDINGYTPFLHAVQGGHLPCCKFLRDRGAAQPGMLLSDGRSCVHLCAQQGHIIVLKWICEALPDVHADRPDKASGMTPLLMASSQGHATVVDYLIQHCHADPHATDNRERNALHHAALNDHVDVARYLVEQACLDPGARDCNDKAPVDYAGANVSAFFNRPSSFL</sequence>
<feature type="repeat" description="ANK" evidence="3">
    <location>
        <begin position="179"/>
        <end position="202"/>
    </location>
</feature>
<accession>A0A0G4J0Y3</accession>
<name>A0A0G4J0Y3_PLABS</name>
<geneLocation type="mitochondrion" evidence="5"/>
<dbReference type="PANTHER" id="PTHR24166:SF63">
    <property type="entry name" value="ANKYRIN REPEAT DOMAIN 29"/>
    <property type="match status" value="1"/>
</dbReference>
<dbReference type="Gene3D" id="1.25.40.20">
    <property type="entry name" value="Ankyrin repeat-containing domain"/>
    <property type="match status" value="1"/>
</dbReference>